<evidence type="ECO:0000256" key="2">
    <source>
        <dbReference type="ARBA" id="ARBA00022448"/>
    </source>
</evidence>
<dbReference type="Proteomes" id="UP000287394">
    <property type="component" value="Chromosome"/>
</dbReference>
<dbReference type="RefSeq" id="WP_119325173.1">
    <property type="nucleotide sequence ID" value="NZ_AP025739.1"/>
</dbReference>
<evidence type="ECO:0000313" key="9">
    <source>
        <dbReference type="Proteomes" id="UP000287394"/>
    </source>
</evidence>
<gene>
    <name evidence="8" type="ORF">CCAX7_38530</name>
</gene>
<reference evidence="8 9" key="1">
    <citation type="journal article" date="2019" name="Int. J. Syst. Evol. Microbiol.">
        <title>Capsulimonas corticalis gen. nov., sp. nov., an aerobic capsulated bacterium, of a novel bacterial order, Capsulimonadales ord. nov., of the class Armatimonadia of the phylum Armatimonadetes.</title>
        <authorList>
            <person name="Li J."/>
            <person name="Kudo C."/>
            <person name="Tonouchi A."/>
        </authorList>
    </citation>
    <scope>NUCLEOTIDE SEQUENCE [LARGE SCALE GENOMIC DNA]</scope>
    <source>
        <strain evidence="8 9">AX-7</strain>
    </source>
</reference>
<keyword evidence="5 7" id="KW-1133">Transmembrane helix</keyword>
<evidence type="ECO:0000256" key="6">
    <source>
        <dbReference type="ARBA" id="ARBA00023136"/>
    </source>
</evidence>
<dbReference type="PANTHER" id="PTHR30193">
    <property type="entry name" value="ABC TRANSPORTER PERMEASE PROTEIN"/>
    <property type="match status" value="1"/>
</dbReference>
<keyword evidence="9" id="KW-1185">Reference proteome</keyword>
<dbReference type="GO" id="GO:0055085">
    <property type="term" value="P:transmembrane transport"/>
    <property type="evidence" value="ECO:0007669"/>
    <property type="project" value="InterPro"/>
</dbReference>
<dbReference type="KEGG" id="ccot:CCAX7_38530"/>
<evidence type="ECO:0000256" key="7">
    <source>
        <dbReference type="RuleBase" id="RU363032"/>
    </source>
</evidence>
<dbReference type="EMBL" id="AP025739">
    <property type="protein sequence ID" value="BDI31802.1"/>
    <property type="molecule type" value="Genomic_DNA"/>
</dbReference>
<dbReference type="CDD" id="cd06261">
    <property type="entry name" value="TM_PBP2"/>
    <property type="match status" value="1"/>
</dbReference>
<dbReference type="Gene3D" id="1.10.3720.10">
    <property type="entry name" value="MetI-like"/>
    <property type="match status" value="1"/>
</dbReference>
<keyword evidence="2 7" id="KW-0813">Transport</keyword>
<comment type="subcellular location">
    <subcellularLocation>
        <location evidence="1 7">Cell membrane</location>
        <topology evidence="1 7">Multi-pass membrane protein</topology>
    </subcellularLocation>
</comment>
<dbReference type="AlphaFoldDB" id="A0A402D6U5"/>
<dbReference type="GO" id="GO:0005886">
    <property type="term" value="C:plasma membrane"/>
    <property type="evidence" value="ECO:0007669"/>
    <property type="project" value="UniProtKB-SubCell"/>
</dbReference>
<dbReference type="InterPro" id="IPR006059">
    <property type="entry name" value="SBP"/>
</dbReference>
<evidence type="ECO:0000256" key="1">
    <source>
        <dbReference type="ARBA" id="ARBA00004651"/>
    </source>
</evidence>
<dbReference type="InterPro" id="IPR051393">
    <property type="entry name" value="ABC_transporter_permease"/>
</dbReference>
<protein>
    <submittedName>
        <fullName evidence="8">Uncharacterized protein</fullName>
    </submittedName>
</protein>
<dbReference type="InterPro" id="IPR000515">
    <property type="entry name" value="MetI-like"/>
</dbReference>
<feature type="transmembrane region" description="Helical" evidence="7">
    <location>
        <begin position="620"/>
        <end position="640"/>
    </location>
</feature>
<evidence type="ECO:0000256" key="4">
    <source>
        <dbReference type="ARBA" id="ARBA00022692"/>
    </source>
</evidence>
<evidence type="ECO:0000256" key="5">
    <source>
        <dbReference type="ARBA" id="ARBA00022989"/>
    </source>
</evidence>
<dbReference type="Pfam" id="PF00528">
    <property type="entry name" value="BPD_transp_1"/>
    <property type="match status" value="1"/>
</dbReference>
<dbReference type="Pfam" id="PF01547">
    <property type="entry name" value="SBP_bac_1"/>
    <property type="match status" value="1"/>
</dbReference>
<comment type="similarity">
    <text evidence="7">Belongs to the binding-protein-dependent transport system permease family.</text>
</comment>
<feature type="transmembrane region" description="Helical" evidence="7">
    <location>
        <begin position="730"/>
        <end position="752"/>
    </location>
</feature>
<dbReference type="FunCoup" id="A0A402D6U5">
    <property type="interactions" value="98"/>
</dbReference>
<dbReference type="SUPFAM" id="SSF53850">
    <property type="entry name" value="Periplasmic binding protein-like II"/>
    <property type="match status" value="1"/>
</dbReference>
<evidence type="ECO:0000256" key="3">
    <source>
        <dbReference type="ARBA" id="ARBA00022475"/>
    </source>
</evidence>
<dbReference type="PROSITE" id="PS50928">
    <property type="entry name" value="ABC_TM1"/>
    <property type="match status" value="1"/>
</dbReference>
<keyword evidence="4 7" id="KW-0812">Transmembrane</keyword>
<feature type="transmembrane region" description="Helical" evidence="7">
    <location>
        <begin position="671"/>
        <end position="696"/>
    </location>
</feature>
<dbReference type="InterPro" id="IPR035906">
    <property type="entry name" value="MetI-like_sf"/>
</dbReference>
<feature type="transmembrane region" description="Helical" evidence="7">
    <location>
        <begin position="772"/>
        <end position="798"/>
    </location>
</feature>
<dbReference type="Gene3D" id="3.40.190.10">
    <property type="entry name" value="Periplasmic binding protein-like II"/>
    <property type="match status" value="1"/>
</dbReference>
<dbReference type="PANTHER" id="PTHR30193:SF37">
    <property type="entry name" value="INNER MEMBRANE ABC TRANSPORTER PERMEASE PROTEIN YCJO"/>
    <property type="match status" value="1"/>
</dbReference>
<sequence>MKQLQRLFFTLCVLLCVTSIATAQTAANSDSSQIVLRVGGAGGFKLPGKNDIAPRYRADRAIVETFERENPGIRLESAQGIQIAGPAAESGLMLQFAGGTAPDVVYVNFRESATYIQQGFLEPLDGYLKQDPDVYGRLSPVIKKVIKDVGDGHVYFIPYAQFVQALYYRRDLFQAAGLDPDRPPQTWDEFYDYAKKLTNQPKGVWGFEYGTDPDATAYWWINFLWQAGGEVVRRNAKGQWEAAFDTPAGVSALEFHKKLMTGPWVGPDGKRYVGVARHSSTMAEDRVKGAVAMWFQYQSNIIANTADTNSLNPSLIGIAPMPKGPTGISANEINAASWGISSQIKDPRVRDAAWKFVKFMASDDADRIRTKAYVEAGLANTVNPQSLIKYGYADDAAGVSKAWLQASKTLFEDGRPEPYGANMSQVYVLLGQPLQKIELDPGKDAHALLTVAASEVNTKLTGYVDPKEMQRRRTGAAVVFWILMLAFFGVLVWQGKLAWKAYLAARPTETEARTPRPFNLRPHIIALLFVAPAALSVLLWKYYPLVRGLVIAFQNYQLLAPPRFVGLDNFIDCFYQPSFWAGIRVSILFTLYNLIFGFFLPIFIALALSEIPRGKMLFRTIYYLPAVVNGFVVLYLWKWFEDSTPQGLFNTIISFVTMGAKGPYDWLGTPALALFAATLPGIWTTAGPGSIIYLAALKGVPDEMYEAADLDGASVMTKVWKITLPTLRPLIMITFLGAAIASFQASETMLVMTGGGPLYATHSLGLEIWYNAFMYLKFGYATAAAWIMGMMLVGFTVFQLRIIKNLKFATTKA</sequence>
<dbReference type="OrthoDB" id="9773727at2"/>
<dbReference type="SUPFAM" id="SSF161098">
    <property type="entry name" value="MetI-like"/>
    <property type="match status" value="1"/>
</dbReference>
<feature type="transmembrane region" description="Helical" evidence="7">
    <location>
        <begin position="587"/>
        <end position="608"/>
    </location>
</feature>
<proteinExistence type="inferred from homology"/>
<organism evidence="8 9">
    <name type="scientific">Capsulimonas corticalis</name>
    <dbReference type="NCBI Taxonomy" id="2219043"/>
    <lineage>
        <taxon>Bacteria</taxon>
        <taxon>Bacillati</taxon>
        <taxon>Armatimonadota</taxon>
        <taxon>Armatimonadia</taxon>
        <taxon>Capsulimonadales</taxon>
        <taxon>Capsulimonadaceae</taxon>
        <taxon>Capsulimonas</taxon>
    </lineage>
</organism>
<accession>A0A402D6U5</accession>
<keyword evidence="3" id="KW-1003">Cell membrane</keyword>
<keyword evidence="6 7" id="KW-0472">Membrane</keyword>
<feature type="transmembrane region" description="Helical" evidence="7">
    <location>
        <begin position="475"/>
        <end position="493"/>
    </location>
</feature>
<dbReference type="CDD" id="cd13585">
    <property type="entry name" value="PBP2_TMBP_like"/>
    <property type="match status" value="1"/>
</dbReference>
<feature type="transmembrane region" description="Helical" evidence="7">
    <location>
        <begin position="524"/>
        <end position="543"/>
    </location>
</feature>
<name>A0A402D6U5_9BACT</name>
<evidence type="ECO:0000313" key="8">
    <source>
        <dbReference type="EMBL" id="BDI31802.1"/>
    </source>
</evidence>